<feature type="transmembrane region" description="Helical" evidence="12">
    <location>
        <begin position="229"/>
        <end position="250"/>
    </location>
</feature>
<evidence type="ECO:0000256" key="8">
    <source>
        <dbReference type="ARBA" id="ARBA00023133"/>
    </source>
</evidence>
<evidence type="ECO:0000256" key="12">
    <source>
        <dbReference type="SAM" id="Phobius"/>
    </source>
</evidence>
<comment type="subcellular location">
    <subcellularLocation>
        <location evidence="2">Membrane</location>
        <topology evidence="2">Multi-pass membrane protein</topology>
    </subcellularLocation>
</comment>
<dbReference type="AlphaFoldDB" id="A0A9N9TKB3"/>
<evidence type="ECO:0000256" key="1">
    <source>
        <dbReference type="ARBA" id="ARBA00001970"/>
    </source>
</evidence>
<feature type="transmembrane region" description="Helical" evidence="12">
    <location>
        <begin position="341"/>
        <end position="357"/>
    </location>
</feature>
<dbReference type="InterPro" id="IPR023754">
    <property type="entry name" value="HemeA_Synthase_type2"/>
</dbReference>
<organism evidence="13 14">
    <name type="scientific">Phyllotreta striolata</name>
    <name type="common">Striped flea beetle</name>
    <name type="synonym">Crioceris striolata</name>
    <dbReference type="NCBI Taxonomy" id="444603"/>
    <lineage>
        <taxon>Eukaryota</taxon>
        <taxon>Metazoa</taxon>
        <taxon>Ecdysozoa</taxon>
        <taxon>Arthropoda</taxon>
        <taxon>Hexapoda</taxon>
        <taxon>Insecta</taxon>
        <taxon>Pterygota</taxon>
        <taxon>Neoptera</taxon>
        <taxon>Endopterygota</taxon>
        <taxon>Coleoptera</taxon>
        <taxon>Polyphaga</taxon>
        <taxon>Cucujiformia</taxon>
        <taxon>Chrysomeloidea</taxon>
        <taxon>Chrysomelidae</taxon>
        <taxon>Galerucinae</taxon>
        <taxon>Alticini</taxon>
        <taxon>Phyllotreta</taxon>
    </lineage>
</organism>
<dbReference type="GO" id="GO:0016653">
    <property type="term" value="F:oxidoreductase activity, acting on NAD(P)H, heme protein as acceptor"/>
    <property type="evidence" value="ECO:0007669"/>
    <property type="project" value="TreeGrafter"/>
</dbReference>
<dbReference type="OrthoDB" id="1726137at2759"/>
<evidence type="ECO:0008006" key="15">
    <source>
        <dbReference type="Google" id="ProtNLM"/>
    </source>
</evidence>
<dbReference type="Proteomes" id="UP001153712">
    <property type="component" value="Chromosome 15"/>
</dbReference>
<keyword evidence="4" id="KW-0479">Metal-binding</keyword>
<dbReference type="SUPFAM" id="SSF50494">
    <property type="entry name" value="Trypsin-like serine proteases"/>
    <property type="match status" value="1"/>
</dbReference>
<evidence type="ECO:0000256" key="6">
    <source>
        <dbReference type="ARBA" id="ARBA00023002"/>
    </source>
</evidence>
<dbReference type="GO" id="GO:0120547">
    <property type="term" value="F:heme A synthase activity"/>
    <property type="evidence" value="ECO:0007669"/>
    <property type="project" value="UniProtKB-EC"/>
</dbReference>
<evidence type="ECO:0000256" key="3">
    <source>
        <dbReference type="ARBA" id="ARBA00022692"/>
    </source>
</evidence>
<feature type="transmembrane region" description="Helical" evidence="12">
    <location>
        <begin position="77"/>
        <end position="97"/>
    </location>
</feature>
<evidence type="ECO:0000256" key="5">
    <source>
        <dbReference type="ARBA" id="ARBA00022989"/>
    </source>
</evidence>
<feature type="transmembrane region" description="Helical" evidence="12">
    <location>
        <begin position="369"/>
        <end position="392"/>
    </location>
</feature>
<keyword evidence="3 12" id="KW-0812">Transmembrane</keyword>
<keyword evidence="6" id="KW-0560">Oxidoreductase</keyword>
<name>A0A9N9TKB3_PHYSR</name>
<comment type="pathway">
    <text evidence="10">Porphyrin-containing compound metabolism; heme A biosynthesis; heme A from heme O: step 1/1.</text>
</comment>
<keyword evidence="5 12" id="KW-1133">Transmembrane helix</keyword>
<protein>
    <recommendedName>
        <fullName evidence="15">Cytochrome c oxidase assembly protein COX15 homolog</fullName>
    </recommendedName>
</protein>
<comment type="cofactor">
    <cofactor evidence="1">
        <name>heme b</name>
        <dbReference type="ChEBI" id="CHEBI:60344"/>
    </cofactor>
</comment>
<gene>
    <name evidence="13" type="ORF">PHYEVI_LOCUS4273</name>
</gene>
<dbReference type="GO" id="GO:0046872">
    <property type="term" value="F:metal ion binding"/>
    <property type="evidence" value="ECO:0007669"/>
    <property type="project" value="UniProtKB-KW"/>
</dbReference>
<evidence type="ECO:0000256" key="4">
    <source>
        <dbReference type="ARBA" id="ARBA00022723"/>
    </source>
</evidence>
<evidence type="ECO:0000256" key="10">
    <source>
        <dbReference type="ARBA" id="ARBA00044501"/>
    </source>
</evidence>
<feature type="transmembrane region" description="Helical" evidence="12">
    <location>
        <begin position="191"/>
        <end position="209"/>
    </location>
</feature>
<evidence type="ECO:0000313" key="13">
    <source>
        <dbReference type="EMBL" id="CAG9857875.1"/>
    </source>
</evidence>
<dbReference type="EMBL" id="OU900108">
    <property type="protein sequence ID" value="CAG9857875.1"/>
    <property type="molecule type" value="Genomic_DNA"/>
</dbReference>
<accession>A0A9N9TKB3</accession>
<proteinExistence type="predicted"/>
<keyword evidence="8" id="KW-0350">Heme biosynthesis</keyword>
<dbReference type="PANTHER" id="PTHR23289:SF2">
    <property type="entry name" value="CYTOCHROME C OXIDASE ASSEMBLY PROTEIN COX15 HOMOLOG"/>
    <property type="match status" value="1"/>
</dbReference>
<feature type="transmembrane region" description="Helical" evidence="12">
    <location>
        <begin position="161"/>
        <end position="179"/>
    </location>
</feature>
<evidence type="ECO:0000256" key="2">
    <source>
        <dbReference type="ARBA" id="ARBA00004141"/>
    </source>
</evidence>
<evidence type="ECO:0000256" key="7">
    <source>
        <dbReference type="ARBA" id="ARBA00023004"/>
    </source>
</evidence>
<reference evidence="13" key="1">
    <citation type="submission" date="2022-01" db="EMBL/GenBank/DDBJ databases">
        <authorList>
            <person name="King R."/>
        </authorList>
    </citation>
    <scope>NUCLEOTIDE SEQUENCE</scope>
</reference>
<dbReference type="GO" id="GO:0006784">
    <property type="term" value="P:heme A biosynthetic process"/>
    <property type="evidence" value="ECO:0007669"/>
    <property type="project" value="InterPro"/>
</dbReference>
<evidence type="ECO:0000256" key="11">
    <source>
        <dbReference type="ARBA" id="ARBA00048044"/>
    </source>
</evidence>
<evidence type="ECO:0000256" key="9">
    <source>
        <dbReference type="ARBA" id="ARBA00023136"/>
    </source>
</evidence>
<dbReference type="GO" id="GO:0005743">
    <property type="term" value="C:mitochondrial inner membrane"/>
    <property type="evidence" value="ECO:0007669"/>
    <property type="project" value="TreeGrafter"/>
</dbReference>
<dbReference type="PANTHER" id="PTHR23289">
    <property type="entry name" value="CYTOCHROME C OXIDASE ASSEMBLY PROTEIN COX15"/>
    <property type="match status" value="1"/>
</dbReference>
<keyword evidence="9 12" id="KW-0472">Membrane</keyword>
<keyword evidence="14" id="KW-1185">Reference proteome</keyword>
<dbReference type="InterPro" id="IPR003780">
    <property type="entry name" value="COX15/CtaA_fam"/>
</dbReference>
<comment type="catalytic activity">
    <reaction evidence="11">
        <text>Fe(II)-heme o + 2 A + H2O = Fe(II)-heme a + 2 AH2</text>
        <dbReference type="Rhea" id="RHEA:63388"/>
        <dbReference type="ChEBI" id="CHEBI:13193"/>
        <dbReference type="ChEBI" id="CHEBI:15377"/>
        <dbReference type="ChEBI" id="CHEBI:17499"/>
        <dbReference type="ChEBI" id="CHEBI:60530"/>
        <dbReference type="ChEBI" id="CHEBI:61715"/>
        <dbReference type="EC" id="1.17.99.9"/>
    </reaction>
    <physiologicalReaction direction="left-to-right" evidence="11">
        <dbReference type="Rhea" id="RHEA:63389"/>
    </physiologicalReaction>
</comment>
<evidence type="ECO:0000313" key="14">
    <source>
        <dbReference type="Proteomes" id="UP001153712"/>
    </source>
</evidence>
<dbReference type="InterPro" id="IPR009003">
    <property type="entry name" value="Peptidase_S1_PA"/>
</dbReference>
<keyword evidence="7" id="KW-0408">Iron</keyword>
<sequence>MIALSKFCRSSAFTAPLKTFLTSQTRSIRSPQCRFYTTPFSRAKFAPQNLRAGNLLRGSGTIALKLSSDAAKSKKAVGYWLLSCSGMVFVAVVLGGVTRLTESGLSMVTWKLLGEKMPRTETEWLEEFERYKQFPEYKIKNKNMTLGEFKFIWHMEYGHRQWGRIIGAFFLLPAAYFWARGRLTPSLKKRVLMFGSLIGAQGLMGWYMVKSGLEDRFHGVNDVPRVSQYRLASHLTLAFVLYGTFLRTALEILAPAQSIVSNSKTVLSAYRKFRILAHSAKGLVFITAISGAFVAGLDAGLVYNSFPKMADKWIPDDILALTPKLCNFTENPTTVQFDHRILGTTTLSIITILYILSKKRVLPPKAYKAATALAALAYLQVALGITTLLTYVPVSIAASHQTGSLAVLSAAIWLTHELKKLPK</sequence>
<dbReference type="Pfam" id="PF02628">
    <property type="entry name" value="COX15-CtaA"/>
    <property type="match status" value="1"/>
</dbReference>
<feature type="transmembrane region" description="Helical" evidence="12">
    <location>
        <begin position="282"/>
        <end position="303"/>
    </location>
</feature>